<gene>
    <name evidence="9" type="ORF">BKA00_003581</name>
</gene>
<evidence type="ECO:0000256" key="5">
    <source>
        <dbReference type="ARBA" id="ARBA00022989"/>
    </source>
</evidence>
<keyword evidence="5 7" id="KW-1133">Transmembrane helix</keyword>
<dbReference type="AlphaFoldDB" id="A0A7X0G0T5"/>
<feature type="transmembrane region" description="Helical" evidence="7">
    <location>
        <begin position="175"/>
        <end position="196"/>
    </location>
</feature>
<keyword evidence="10" id="KW-1185">Reference proteome</keyword>
<feature type="transmembrane region" description="Helical" evidence="7">
    <location>
        <begin position="58"/>
        <end position="76"/>
    </location>
</feature>
<dbReference type="SUPFAM" id="SSF103473">
    <property type="entry name" value="MFS general substrate transporter"/>
    <property type="match status" value="1"/>
</dbReference>
<dbReference type="InterPro" id="IPR036259">
    <property type="entry name" value="MFS_trans_sf"/>
</dbReference>
<feature type="transmembrane region" description="Helical" evidence="7">
    <location>
        <begin position="412"/>
        <end position="431"/>
    </location>
</feature>
<feature type="transmembrane region" description="Helical" evidence="7">
    <location>
        <begin position="278"/>
        <end position="301"/>
    </location>
</feature>
<dbReference type="PRINTS" id="PR01036">
    <property type="entry name" value="TCRTETB"/>
</dbReference>
<evidence type="ECO:0000256" key="7">
    <source>
        <dbReference type="SAM" id="Phobius"/>
    </source>
</evidence>
<dbReference type="EMBL" id="JACHMQ010000001">
    <property type="protein sequence ID" value="MBB6396667.1"/>
    <property type="molecule type" value="Genomic_DNA"/>
</dbReference>
<feature type="domain" description="Major facilitator superfamily (MFS) profile" evidence="8">
    <location>
        <begin position="21"/>
        <end position="472"/>
    </location>
</feature>
<feature type="transmembrane region" description="Helical" evidence="7">
    <location>
        <begin position="307"/>
        <end position="330"/>
    </location>
</feature>
<feature type="transmembrane region" description="Helical" evidence="7">
    <location>
        <begin position="368"/>
        <end position="391"/>
    </location>
</feature>
<evidence type="ECO:0000313" key="9">
    <source>
        <dbReference type="EMBL" id="MBB6396667.1"/>
    </source>
</evidence>
<reference evidence="9 10" key="1">
    <citation type="submission" date="2020-08" db="EMBL/GenBank/DDBJ databases">
        <title>Sequencing the genomes of 1000 actinobacteria strains.</title>
        <authorList>
            <person name="Klenk H.-P."/>
        </authorList>
    </citation>
    <scope>NUCLEOTIDE SEQUENCE [LARGE SCALE GENOMIC DNA]</scope>
    <source>
        <strain evidence="9 10">DSM 43675</strain>
    </source>
</reference>
<evidence type="ECO:0000256" key="4">
    <source>
        <dbReference type="ARBA" id="ARBA00022692"/>
    </source>
</evidence>
<dbReference type="CDD" id="cd17321">
    <property type="entry name" value="MFS_MMR_MDR_like"/>
    <property type="match status" value="1"/>
</dbReference>
<feature type="transmembrane region" description="Helical" evidence="7">
    <location>
        <begin position="443"/>
        <end position="467"/>
    </location>
</feature>
<comment type="caution">
    <text evidence="9">The sequence shown here is derived from an EMBL/GenBank/DDBJ whole genome shotgun (WGS) entry which is preliminary data.</text>
</comment>
<keyword evidence="4 7" id="KW-0812">Transmembrane</keyword>
<sequence>MTDDSIRHARSRALGRRGWLVLLTLCGATFMTGLDYSVVTVALPEIGRSLGFAGTGSLQWVATACLLPTASLLPLFGRVSDIVGRRRLFILGVVLFGGFSLVAAAANGPAPLIAARAGQGASAAMITPTAVALMTAAFPEGPRRTRALGVNGAVLSLGFVLGTLGGGIITSGLNWRWTMLFLAAISGLVLLGTKTLPRGTGTRAAARLDVPGAVLASIGLFALAYGISTGADAGWASPPTLGSFSLAVLCLGAFLLAERRHPAPLIPLGLLNRPTVKWGGLVGFVTLGMCGGTTVLLSLYMQDVLGYSPLATGAGFLAEGVAALVAGLLAARLITALGRGRAMSLGLAVQGIGTGAMALLPAAGGLPLLLATSGAMGFGHVLTVVSFITAMTSGLRDDEQGTAGGLSQLPQFLGGIGTAGLAAIVTARTGALSSTTDPIHATLGGLHAATLAAGVICLAATALPLLLRPAPLGSIAAARRASTHRASS</sequence>
<dbReference type="InterPro" id="IPR020846">
    <property type="entry name" value="MFS_dom"/>
</dbReference>
<dbReference type="Gene3D" id="1.20.1250.20">
    <property type="entry name" value="MFS general substrate transporter like domains"/>
    <property type="match status" value="1"/>
</dbReference>
<dbReference type="Gene3D" id="1.20.1720.10">
    <property type="entry name" value="Multidrug resistance protein D"/>
    <property type="match status" value="1"/>
</dbReference>
<keyword evidence="3" id="KW-1003">Cell membrane</keyword>
<feature type="transmembrane region" description="Helical" evidence="7">
    <location>
        <begin position="88"/>
        <end position="106"/>
    </location>
</feature>
<dbReference type="Proteomes" id="UP000546324">
    <property type="component" value="Unassembled WGS sequence"/>
</dbReference>
<dbReference type="Pfam" id="PF07690">
    <property type="entry name" value="MFS_1"/>
    <property type="match status" value="1"/>
</dbReference>
<dbReference type="InterPro" id="IPR011701">
    <property type="entry name" value="MFS"/>
</dbReference>
<feature type="transmembrane region" description="Helical" evidence="7">
    <location>
        <begin position="150"/>
        <end position="169"/>
    </location>
</feature>
<accession>A0A7X0G0T5</accession>
<feature type="transmembrane region" description="Helical" evidence="7">
    <location>
        <begin position="240"/>
        <end position="257"/>
    </location>
</feature>
<feature type="transmembrane region" description="Helical" evidence="7">
    <location>
        <begin position="342"/>
        <end position="362"/>
    </location>
</feature>
<dbReference type="PANTHER" id="PTHR42718:SF46">
    <property type="entry name" value="BLR6921 PROTEIN"/>
    <property type="match status" value="1"/>
</dbReference>
<dbReference type="PROSITE" id="PS50850">
    <property type="entry name" value="MFS"/>
    <property type="match status" value="1"/>
</dbReference>
<feature type="transmembrane region" description="Helical" evidence="7">
    <location>
        <begin position="118"/>
        <end position="138"/>
    </location>
</feature>
<keyword evidence="2" id="KW-0813">Transport</keyword>
<name>A0A7X0G0T5_9ACTN</name>
<protein>
    <submittedName>
        <fullName evidence="9">MFS family permease</fullName>
    </submittedName>
</protein>
<comment type="subcellular location">
    <subcellularLocation>
        <location evidence="1">Cell membrane</location>
        <topology evidence="1">Multi-pass membrane protein</topology>
    </subcellularLocation>
</comment>
<evidence type="ECO:0000256" key="3">
    <source>
        <dbReference type="ARBA" id="ARBA00022475"/>
    </source>
</evidence>
<dbReference type="RefSeq" id="WP_185026493.1">
    <property type="nucleotide sequence ID" value="NZ_JACHMQ010000001.1"/>
</dbReference>
<proteinExistence type="predicted"/>
<dbReference type="PANTHER" id="PTHR42718">
    <property type="entry name" value="MAJOR FACILITATOR SUPERFAMILY MULTIDRUG TRANSPORTER MFSC"/>
    <property type="match status" value="1"/>
</dbReference>
<keyword evidence="6 7" id="KW-0472">Membrane</keyword>
<evidence type="ECO:0000256" key="1">
    <source>
        <dbReference type="ARBA" id="ARBA00004651"/>
    </source>
</evidence>
<feature type="transmembrane region" description="Helical" evidence="7">
    <location>
        <begin position="208"/>
        <end position="228"/>
    </location>
</feature>
<evidence type="ECO:0000256" key="2">
    <source>
        <dbReference type="ARBA" id="ARBA00022448"/>
    </source>
</evidence>
<evidence type="ECO:0000256" key="6">
    <source>
        <dbReference type="ARBA" id="ARBA00023136"/>
    </source>
</evidence>
<feature type="transmembrane region" description="Helical" evidence="7">
    <location>
        <begin position="20"/>
        <end position="38"/>
    </location>
</feature>
<dbReference type="GO" id="GO:0005886">
    <property type="term" value="C:plasma membrane"/>
    <property type="evidence" value="ECO:0007669"/>
    <property type="project" value="UniProtKB-SubCell"/>
</dbReference>
<evidence type="ECO:0000259" key="8">
    <source>
        <dbReference type="PROSITE" id="PS50850"/>
    </source>
</evidence>
<evidence type="ECO:0000313" key="10">
    <source>
        <dbReference type="Proteomes" id="UP000546324"/>
    </source>
</evidence>
<dbReference type="GO" id="GO:0022857">
    <property type="term" value="F:transmembrane transporter activity"/>
    <property type="evidence" value="ECO:0007669"/>
    <property type="project" value="InterPro"/>
</dbReference>
<organism evidence="9 10">
    <name type="scientific">Actinomadura coerulea</name>
    <dbReference type="NCBI Taxonomy" id="46159"/>
    <lineage>
        <taxon>Bacteria</taxon>
        <taxon>Bacillati</taxon>
        <taxon>Actinomycetota</taxon>
        <taxon>Actinomycetes</taxon>
        <taxon>Streptosporangiales</taxon>
        <taxon>Thermomonosporaceae</taxon>
        <taxon>Actinomadura</taxon>
    </lineage>
</organism>